<evidence type="ECO:0000256" key="1">
    <source>
        <dbReference type="SAM" id="MobiDB-lite"/>
    </source>
</evidence>
<dbReference type="AlphaFoldDB" id="A0A6J4TSI8"/>
<evidence type="ECO:0000313" key="2">
    <source>
        <dbReference type="EMBL" id="CAA9529321.1"/>
    </source>
</evidence>
<organism evidence="2">
    <name type="scientific">uncultured Solirubrobacteraceae bacterium</name>
    <dbReference type="NCBI Taxonomy" id="1162706"/>
    <lineage>
        <taxon>Bacteria</taxon>
        <taxon>Bacillati</taxon>
        <taxon>Actinomycetota</taxon>
        <taxon>Thermoleophilia</taxon>
        <taxon>Solirubrobacterales</taxon>
        <taxon>Solirubrobacteraceae</taxon>
        <taxon>environmental samples</taxon>
    </lineage>
</organism>
<feature type="compositionally biased region" description="Basic residues" evidence="1">
    <location>
        <begin position="220"/>
        <end position="234"/>
    </location>
</feature>
<feature type="non-terminal residue" evidence="2">
    <location>
        <position position="1"/>
    </location>
</feature>
<gene>
    <name evidence="2" type="ORF">AVDCRST_MAG13-4022</name>
</gene>
<proteinExistence type="predicted"/>
<sequence>ARAPRGRVGPRAHRRAGARAGDRRRGRPRHVRLPPARPGRAGRRARGHAPDRGPPARQVDVVRDGPRARARPPPRDGRPHPRRRRVGRGSRALQPGGRAGQPGLGAVPARLRRRREARPLRQAPPGPRRPGSRPLRPRPGRARDLPRRVPGPRRPRGGTAQGADHGPGRPGRRGEPPGRRGPVAGAARAPAAGAIALGGGARRAAPRAAPRHPARDRPRGRPHGRRHRAPHPRRVLPALRRRDGPGDGRRAHDVVVLGRAGLAL</sequence>
<feature type="region of interest" description="Disordered" evidence="1">
    <location>
        <begin position="1"/>
        <end position="251"/>
    </location>
</feature>
<dbReference type="EC" id="3.2.2.23" evidence="2"/>
<feature type="compositionally biased region" description="Basic and acidic residues" evidence="1">
    <location>
        <begin position="60"/>
        <end position="79"/>
    </location>
</feature>
<feature type="non-terminal residue" evidence="2">
    <location>
        <position position="264"/>
    </location>
</feature>
<accession>A0A6J4TSI8</accession>
<dbReference type="EMBL" id="CADCVO010000616">
    <property type="protein sequence ID" value="CAA9529321.1"/>
    <property type="molecule type" value="Genomic_DNA"/>
</dbReference>
<feature type="compositionally biased region" description="Basic residues" evidence="1">
    <location>
        <begin position="1"/>
        <end position="32"/>
    </location>
</feature>
<keyword evidence="2" id="KW-0378">Hydrolase</keyword>
<feature type="compositionally biased region" description="Low complexity" evidence="1">
    <location>
        <begin position="180"/>
        <end position="195"/>
    </location>
</feature>
<keyword evidence="2" id="KW-0326">Glycosidase</keyword>
<feature type="compositionally biased region" description="Basic and acidic residues" evidence="1">
    <location>
        <begin position="240"/>
        <end position="251"/>
    </location>
</feature>
<dbReference type="GO" id="GO:0008534">
    <property type="term" value="F:oxidized purine nucleobase lesion DNA N-glycosylase activity"/>
    <property type="evidence" value="ECO:0007669"/>
    <property type="project" value="UniProtKB-EC"/>
</dbReference>
<reference evidence="2" key="1">
    <citation type="submission" date="2020-02" db="EMBL/GenBank/DDBJ databases">
        <authorList>
            <person name="Meier V. D."/>
        </authorList>
    </citation>
    <scope>NUCLEOTIDE SEQUENCE</scope>
    <source>
        <strain evidence="2">AVDCRST_MAG13</strain>
    </source>
</reference>
<protein>
    <submittedName>
        <fullName evidence="2">Formamidopyrimidine-DNA glycosylase</fullName>
        <ecNumber evidence="2">3.2.2.23</ecNumber>
    </submittedName>
</protein>
<name>A0A6J4TSI8_9ACTN</name>